<comment type="similarity">
    <text evidence="1">Belongs to the calycin superfamily. Fatty-acid binding protein (FABP) family.</text>
</comment>
<organism evidence="2 3">
    <name type="scientific">Pangasianodon hypophthalmus</name>
    <name type="common">Striped catfish</name>
    <name type="synonym">Helicophagus hypophthalmus</name>
    <dbReference type="NCBI Taxonomy" id="310915"/>
    <lineage>
        <taxon>Eukaryota</taxon>
        <taxon>Metazoa</taxon>
        <taxon>Chordata</taxon>
        <taxon>Craniata</taxon>
        <taxon>Vertebrata</taxon>
        <taxon>Euteleostomi</taxon>
        <taxon>Actinopterygii</taxon>
        <taxon>Neopterygii</taxon>
        <taxon>Teleostei</taxon>
        <taxon>Ostariophysi</taxon>
        <taxon>Siluriformes</taxon>
        <taxon>Pangasiidae</taxon>
        <taxon>Pangasianodon</taxon>
    </lineage>
</organism>
<dbReference type="PRINTS" id="PR00178">
    <property type="entry name" value="FATTYACIDBP"/>
</dbReference>
<dbReference type="SUPFAM" id="SSF50814">
    <property type="entry name" value="Lipocalins"/>
    <property type="match status" value="1"/>
</dbReference>
<proteinExistence type="inferred from homology"/>
<accession>A0A5N5Q535</accession>
<dbReference type="PANTHER" id="PTHR11955">
    <property type="entry name" value="FATTY ACID BINDING PROTEIN"/>
    <property type="match status" value="1"/>
</dbReference>
<dbReference type="GO" id="GO:0008289">
    <property type="term" value="F:lipid binding"/>
    <property type="evidence" value="ECO:0007669"/>
    <property type="project" value="InterPro"/>
</dbReference>
<evidence type="ECO:0000256" key="1">
    <source>
        <dbReference type="ARBA" id="ARBA00008390"/>
    </source>
</evidence>
<evidence type="ECO:0000313" key="3">
    <source>
        <dbReference type="Proteomes" id="UP000327468"/>
    </source>
</evidence>
<evidence type="ECO:0000313" key="2">
    <source>
        <dbReference type="EMBL" id="KAB5587160.1"/>
    </source>
</evidence>
<dbReference type="Proteomes" id="UP000327468">
    <property type="component" value="Chromosome 1"/>
</dbReference>
<dbReference type="AlphaFoldDB" id="A0A5N5Q535"/>
<comment type="caution">
    <text evidence="2">The sequence shown here is derived from an EMBL/GenBank/DDBJ whole genome shotgun (WGS) entry which is preliminary data.</text>
</comment>
<keyword evidence="3" id="KW-1185">Reference proteome</keyword>
<dbReference type="Gene3D" id="2.40.128.20">
    <property type="match status" value="1"/>
</dbReference>
<dbReference type="OrthoDB" id="354351at2759"/>
<dbReference type="InterPro" id="IPR012674">
    <property type="entry name" value="Calycin"/>
</dbReference>
<dbReference type="EMBL" id="VFJC01000002">
    <property type="protein sequence ID" value="KAB5587160.1"/>
    <property type="molecule type" value="Genomic_DNA"/>
</dbReference>
<evidence type="ECO:0008006" key="4">
    <source>
        <dbReference type="Google" id="ProtNLM"/>
    </source>
</evidence>
<sequence>MEVFFGTWKLVKKVNFDEYLVAIGILHEMNNDVIKPTDTFYQDGEHMVFTIKNSHFTRDVRFKLDEAFYEDTKDGRLCHSVISLKGGQLVQVQKWDGKETTIIREIKGSNMIMTLKFDGVEGVRIYEKV</sequence>
<gene>
    <name evidence="2" type="ORF">PHYPO_G00009690</name>
</gene>
<reference evidence="2 3" key="1">
    <citation type="submission" date="2019-06" db="EMBL/GenBank/DDBJ databases">
        <title>A chromosome-scale genome assembly of the striped catfish, Pangasianodon hypophthalmus.</title>
        <authorList>
            <person name="Wen M."/>
            <person name="Zahm M."/>
            <person name="Roques C."/>
            <person name="Cabau C."/>
            <person name="Klopp C."/>
            <person name="Donnadieu C."/>
            <person name="Jouanno E."/>
            <person name="Avarre J.-C."/>
            <person name="Campet M."/>
            <person name="Ha T.T.T."/>
            <person name="Dugue R."/>
            <person name="Lampietro C."/>
            <person name="Louis A."/>
            <person name="Herpin A."/>
            <person name="Echchiki A."/>
            <person name="Berthelot C."/>
            <person name="Parey E."/>
            <person name="Roest-Crollius H."/>
            <person name="Braasch I."/>
            <person name="Postlethwait J."/>
            <person name="Bobe J."/>
            <person name="Montfort J."/>
            <person name="Bouchez O."/>
            <person name="Begum T."/>
            <person name="Schartl M."/>
            <person name="Guiguen Y."/>
        </authorList>
    </citation>
    <scope>NUCLEOTIDE SEQUENCE [LARGE SCALE GENOMIC DNA]</scope>
    <source>
        <strain evidence="2 3">Indonesia</strain>
        <tissue evidence="2">Blood</tissue>
    </source>
</reference>
<protein>
    <recommendedName>
        <fullName evidence="4">Cytosolic fatty-acid binding proteins domain-containing protein</fullName>
    </recommendedName>
</protein>
<name>A0A5N5Q535_PANHP</name>
<dbReference type="InterPro" id="IPR000463">
    <property type="entry name" value="Fatty_acid-bd"/>
</dbReference>
<dbReference type="InterPro" id="IPR031259">
    <property type="entry name" value="ILBP"/>
</dbReference>